<dbReference type="CDD" id="cd00118">
    <property type="entry name" value="LysM"/>
    <property type="match status" value="3"/>
</dbReference>
<dbReference type="Gene3D" id="4.10.80.30">
    <property type="entry name" value="DNA polymerase, domain 6"/>
    <property type="match status" value="1"/>
</dbReference>
<keyword evidence="8" id="KW-1185">Reference proteome</keyword>
<dbReference type="InterPro" id="IPR002901">
    <property type="entry name" value="MGlyc_endo_b_GlcNAc-like_dom"/>
</dbReference>
<keyword evidence="2" id="KW-0929">Antimicrobial</keyword>
<dbReference type="RefSeq" id="WP_213536909.1">
    <property type="nucleotide sequence ID" value="NZ_BOVQ01000011.1"/>
</dbReference>
<dbReference type="PANTHER" id="PTHR33734:SF22">
    <property type="entry name" value="MEMBRANE-BOUND LYTIC MUREIN TRANSGLYCOSYLASE D"/>
    <property type="match status" value="1"/>
</dbReference>
<comment type="caution">
    <text evidence="7">The sequence shown here is derived from an EMBL/GenBank/DDBJ whole genome shotgun (WGS) entry which is preliminary data.</text>
</comment>
<evidence type="ECO:0000313" key="8">
    <source>
        <dbReference type="Proteomes" id="UP001595987"/>
    </source>
</evidence>
<feature type="domain" description="LysM" evidence="6">
    <location>
        <begin position="250"/>
        <end position="294"/>
    </location>
</feature>
<comment type="similarity">
    <text evidence="1">Belongs to the glycosyl hydrolase 73 family.</text>
</comment>
<dbReference type="Gene3D" id="3.10.350.10">
    <property type="entry name" value="LysM domain"/>
    <property type="match status" value="3"/>
</dbReference>
<dbReference type="Gene3D" id="1.10.530.10">
    <property type="match status" value="1"/>
</dbReference>
<evidence type="ECO:0000256" key="4">
    <source>
        <dbReference type="ARBA" id="ARBA00032108"/>
    </source>
</evidence>
<feature type="chain" id="PRO_5045849444" description="Peptidoglycan hydrolase" evidence="5">
    <location>
        <begin position="27"/>
        <end position="352"/>
    </location>
</feature>
<dbReference type="SUPFAM" id="SSF54106">
    <property type="entry name" value="LysM domain"/>
    <property type="match status" value="3"/>
</dbReference>
<dbReference type="SMART" id="SM00047">
    <property type="entry name" value="LYZ2"/>
    <property type="match status" value="1"/>
</dbReference>
<keyword evidence="3" id="KW-0081">Bacteriolytic enzyme</keyword>
<dbReference type="InterPro" id="IPR036779">
    <property type="entry name" value="LysM_dom_sf"/>
</dbReference>
<feature type="domain" description="LysM" evidence="6">
    <location>
        <begin position="308"/>
        <end position="352"/>
    </location>
</feature>
<dbReference type="Pfam" id="PF01832">
    <property type="entry name" value="Glucosaminidase"/>
    <property type="match status" value="1"/>
</dbReference>
<dbReference type="EMBL" id="JBHSGD010000003">
    <property type="protein sequence ID" value="MFC4651762.1"/>
    <property type="molecule type" value="Genomic_DNA"/>
</dbReference>
<evidence type="ECO:0000256" key="5">
    <source>
        <dbReference type="SAM" id="SignalP"/>
    </source>
</evidence>
<dbReference type="Pfam" id="PF01476">
    <property type="entry name" value="LysM"/>
    <property type="match status" value="3"/>
</dbReference>
<proteinExistence type="inferred from homology"/>
<dbReference type="InterPro" id="IPR018392">
    <property type="entry name" value="LysM"/>
</dbReference>
<dbReference type="Proteomes" id="UP001595987">
    <property type="component" value="Unassembled WGS sequence"/>
</dbReference>
<evidence type="ECO:0000256" key="1">
    <source>
        <dbReference type="ARBA" id="ARBA00010266"/>
    </source>
</evidence>
<reference evidence="8" key="1">
    <citation type="journal article" date="2019" name="Int. J. Syst. Evol. Microbiol.">
        <title>The Global Catalogue of Microorganisms (GCM) 10K type strain sequencing project: providing services to taxonomists for standard genome sequencing and annotation.</title>
        <authorList>
            <consortium name="The Broad Institute Genomics Platform"/>
            <consortium name="The Broad Institute Genome Sequencing Center for Infectious Disease"/>
            <person name="Wu L."/>
            <person name="Ma J."/>
        </authorList>
    </citation>
    <scope>NUCLEOTIDE SEQUENCE [LARGE SCALE GENOMIC DNA]</scope>
    <source>
        <strain evidence="8">CCUG 63287</strain>
    </source>
</reference>
<dbReference type="PROSITE" id="PS51782">
    <property type="entry name" value="LYSM"/>
    <property type="match status" value="3"/>
</dbReference>
<name>A0ABV9JB99_9LACT</name>
<sequence>MKRKYKLALGASIVAFSAVGGIRAHALSVQDIANAATPVANEYGLYPSVMIAQGILESSHGQSSLANTYNNIFGVKYYSGSPVYLPTQEYIDGVMQDVMQPFQSYSSLYEACLAQAQILRGSSLYSGAWRENTYSYLDATAWLQGRYATDPAYASKLNALISEYGLTAYDNGGTSSAISTSTSSASGATYTVKAGDSLSAIAANYGTTVEALVSANGLANANAIREGQVLTVSSGVSATSQTRSSVSSGDIYVVQSGDSLSAIAQKFGTTVSNLLSMNQLSNANSIHIGEKISVPSAASSETTTSFSQSYTVQAGDSIYSIAQAHGMSAEQLAAINGIELTHTIQPGQTLQL</sequence>
<organism evidence="7 8">
    <name type="scientific">Lactococcus nasutitermitis</name>
    <dbReference type="NCBI Taxonomy" id="1652957"/>
    <lineage>
        <taxon>Bacteria</taxon>
        <taxon>Bacillati</taxon>
        <taxon>Bacillota</taxon>
        <taxon>Bacilli</taxon>
        <taxon>Lactobacillales</taxon>
        <taxon>Streptococcaceae</taxon>
        <taxon>Lactococcus</taxon>
    </lineage>
</organism>
<accession>A0ABV9JB99</accession>
<feature type="signal peptide" evidence="5">
    <location>
        <begin position="1"/>
        <end position="26"/>
    </location>
</feature>
<gene>
    <name evidence="7" type="ORF">ACFO26_02440</name>
</gene>
<dbReference type="SMART" id="SM00257">
    <property type="entry name" value="LysM"/>
    <property type="match status" value="3"/>
</dbReference>
<evidence type="ECO:0000313" key="7">
    <source>
        <dbReference type="EMBL" id="MFC4651762.1"/>
    </source>
</evidence>
<evidence type="ECO:0000256" key="2">
    <source>
        <dbReference type="ARBA" id="ARBA00022529"/>
    </source>
</evidence>
<evidence type="ECO:0000256" key="3">
    <source>
        <dbReference type="ARBA" id="ARBA00022638"/>
    </source>
</evidence>
<protein>
    <recommendedName>
        <fullName evidence="4">Peptidoglycan hydrolase</fullName>
    </recommendedName>
</protein>
<dbReference type="PANTHER" id="PTHR33734">
    <property type="entry name" value="LYSM DOMAIN-CONTAINING GPI-ANCHORED PROTEIN 2"/>
    <property type="match status" value="1"/>
</dbReference>
<evidence type="ECO:0000259" key="6">
    <source>
        <dbReference type="PROSITE" id="PS51782"/>
    </source>
</evidence>
<feature type="domain" description="LysM" evidence="6">
    <location>
        <begin position="188"/>
        <end position="232"/>
    </location>
</feature>
<keyword evidence="5" id="KW-0732">Signal</keyword>